<dbReference type="PANTHER" id="PTHR30330">
    <property type="entry name" value="AGSS FAMILY TRANSPORTER, SODIUM-ALANINE"/>
    <property type="match status" value="1"/>
</dbReference>
<evidence type="ECO:0000256" key="1">
    <source>
        <dbReference type="ARBA" id="ARBA00004651"/>
    </source>
</evidence>
<evidence type="ECO:0000256" key="6">
    <source>
        <dbReference type="ARBA" id="ARBA00022989"/>
    </source>
</evidence>
<dbReference type="PANTHER" id="PTHR30330:SF3">
    <property type="entry name" value="TRANSCRIPTIONAL REGULATOR, LRP FAMILY"/>
    <property type="match status" value="1"/>
</dbReference>
<evidence type="ECO:0000313" key="9">
    <source>
        <dbReference type="EMBL" id="MEQ2558441.1"/>
    </source>
</evidence>
<feature type="transmembrane region" description="Helical" evidence="8">
    <location>
        <begin position="413"/>
        <end position="434"/>
    </location>
</feature>
<keyword evidence="4 8" id="KW-1003">Cell membrane</keyword>
<evidence type="ECO:0000256" key="5">
    <source>
        <dbReference type="ARBA" id="ARBA00022692"/>
    </source>
</evidence>
<dbReference type="NCBIfam" id="TIGR00835">
    <property type="entry name" value="agcS"/>
    <property type="match status" value="1"/>
</dbReference>
<dbReference type="RefSeq" id="WP_353531265.1">
    <property type="nucleotide sequence ID" value="NZ_JBBMEX010000012.1"/>
</dbReference>
<feature type="transmembrane region" description="Helical" evidence="8">
    <location>
        <begin position="324"/>
        <end position="345"/>
    </location>
</feature>
<reference evidence="9 10" key="1">
    <citation type="submission" date="2024-03" db="EMBL/GenBank/DDBJ databases">
        <title>Human intestinal bacterial collection.</title>
        <authorList>
            <person name="Pauvert C."/>
            <person name="Hitch T.C.A."/>
            <person name="Clavel T."/>
        </authorList>
    </citation>
    <scope>NUCLEOTIDE SEQUENCE [LARGE SCALE GENOMIC DNA]</scope>
    <source>
        <strain evidence="9 10">CLA-AA-H185</strain>
    </source>
</reference>
<keyword evidence="5 8" id="KW-0812">Transmembrane</keyword>
<keyword evidence="7 8" id="KW-0472">Membrane</keyword>
<evidence type="ECO:0000256" key="8">
    <source>
        <dbReference type="RuleBase" id="RU363064"/>
    </source>
</evidence>
<evidence type="ECO:0000313" key="10">
    <source>
        <dbReference type="Proteomes" id="UP001454489"/>
    </source>
</evidence>
<evidence type="ECO:0000256" key="4">
    <source>
        <dbReference type="ARBA" id="ARBA00022475"/>
    </source>
</evidence>
<dbReference type="InterPro" id="IPR001463">
    <property type="entry name" value="Na/Ala_symport"/>
</dbReference>
<name>A0ABV1HFG3_9FIRM</name>
<comment type="similarity">
    <text evidence="2 8">Belongs to the alanine or glycine:cation symporter (AGCS) (TC 2.A.25) family.</text>
</comment>
<feature type="transmembrane region" description="Helical" evidence="8">
    <location>
        <begin position="365"/>
        <end position="392"/>
    </location>
</feature>
<sequence>MLETINEVLSKIDGIVWGVPLMVLILSGGLYLTIRMGFLQTRKLPLALKWMVKNEEDGHGEVTSFGALCTALSATIGTGNIVGVATAICAGGPGALFWMEIAAFFGMATKYAEGLLAVKYRVVDEEGHALGGPFYYIERGMGSKWKWLAMIFAFFGICVGLFGIGTFSQVNGIASAVNNFFDPNQQHTVAIPGIGTYSWTVVIASLVLSICVALVLIGGIKRIANVSQIVVPFMAIIYVVISLTLIICNITEIPAAIVTVVKGAFNPSAVTGGAVGTLFIAMQSGVARGIFSNESGLGSAPIAAAAAKTKEPVRQGLVSMTGTFIDTIIICTMTGLSIVLTGAWQVEGLEGVRVTTYAFNQGLPIPASVSSFLLMLCLVFFAFTTILGWDYYSERCLEYLTGGNMKAVKVYRWLYILAVFIGPYMTVEAVWTIADIFNGLMAIPNMIAIFALSGVVIKETKDFFEKKKHLS</sequence>
<protein>
    <submittedName>
        <fullName evidence="9">Alanine/glycine:cation symporter family protein</fullName>
    </submittedName>
</protein>
<proteinExistence type="inferred from homology"/>
<feature type="transmembrane region" description="Helical" evidence="8">
    <location>
        <begin position="440"/>
        <end position="457"/>
    </location>
</feature>
<comment type="caution">
    <text evidence="9">The sequence shown here is derived from an EMBL/GenBank/DDBJ whole genome shotgun (WGS) entry which is preliminary data.</text>
</comment>
<dbReference type="EMBL" id="JBBMEX010000012">
    <property type="protein sequence ID" value="MEQ2558441.1"/>
    <property type="molecule type" value="Genomic_DNA"/>
</dbReference>
<feature type="transmembrane region" description="Helical" evidence="8">
    <location>
        <begin position="147"/>
        <end position="170"/>
    </location>
</feature>
<dbReference type="Proteomes" id="UP001454489">
    <property type="component" value="Unassembled WGS sequence"/>
</dbReference>
<feature type="transmembrane region" description="Helical" evidence="8">
    <location>
        <begin position="229"/>
        <end position="258"/>
    </location>
</feature>
<keyword evidence="3 8" id="KW-0813">Transport</keyword>
<evidence type="ECO:0000256" key="3">
    <source>
        <dbReference type="ARBA" id="ARBA00022448"/>
    </source>
</evidence>
<feature type="transmembrane region" description="Helical" evidence="8">
    <location>
        <begin position="15"/>
        <end position="34"/>
    </location>
</feature>
<keyword evidence="10" id="KW-1185">Reference proteome</keyword>
<comment type="subcellular location">
    <subcellularLocation>
        <location evidence="1 8">Cell membrane</location>
        <topology evidence="1 8">Multi-pass membrane protein</topology>
    </subcellularLocation>
</comment>
<organism evidence="9 10">
    <name type="scientific">Maccoyibacter intestinihominis</name>
    <dbReference type="NCBI Taxonomy" id="3133499"/>
    <lineage>
        <taxon>Bacteria</taxon>
        <taxon>Bacillati</taxon>
        <taxon>Bacillota</taxon>
        <taxon>Clostridia</taxon>
        <taxon>Lachnospirales</taxon>
        <taxon>Lachnospiraceae</taxon>
        <taxon>Maccoyibacter</taxon>
    </lineage>
</organism>
<dbReference type="PRINTS" id="PR00175">
    <property type="entry name" value="NAALASMPORT"/>
</dbReference>
<evidence type="ECO:0000256" key="2">
    <source>
        <dbReference type="ARBA" id="ARBA00009261"/>
    </source>
</evidence>
<keyword evidence="8" id="KW-0769">Symport</keyword>
<dbReference type="Pfam" id="PF01235">
    <property type="entry name" value="Na_Ala_symp"/>
    <property type="match status" value="1"/>
</dbReference>
<accession>A0ABV1HFG3</accession>
<evidence type="ECO:0000256" key="7">
    <source>
        <dbReference type="ARBA" id="ARBA00023136"/>
    </source>
</evidence>
<dbReference type="Gene3D" id="1.20.1740.10">
    <property type="entry name" value="Amino acid/polyamine transporter I"/>
    <property type="match status" value="1"/>
</dbReference>
<gene>
    <name evidence="9" type="ORF">WMO43_11270</name>
</gene>
<feature type="transmembrane region" description="Helical" evidence="8">
    <location>
        <begin position="190"/>
        <end position="217"/>
    </location>
</feature>
<feature type="transmembrane region" description="Helical" evidence="8">
    <location>
        <begin position="264"/>
        <end position="282"/>
    </location>
</feature>
<keyword evidence="6 8" id="KW-1133">Transmembrane helix</keyword>